<evidence type="ECO:0000256" key="1">
    <source>
        <dbReference type="ARBA" id="ARBA00006484"/>
    </source>
</evidence>
<organism evidence="4 5">
    <name type="scientific">Pseudobacillus wudalianchiensis</name>
    <dbReference type="NCBI Taxonomy" id="1743143"/>
    <lineage>
        <taxon>Bacteria</taxon>
        <taxon>Bacillati</taxon>
        <taxon>Bacillota</taxon>
        <taxon>Bacilli</taxon>
        <taxon>Bacillales</taxon>
        <taxon>Bacillaceae</taxon>
        <taxon>Pseudobacillus</taxon>
    </lineage>
</organism>
<dbReference type="Pfam" id="PF00106">
    <property type="entry name" value="adh_short"/>
    <property type="match status" value="1"/>
</dbReference>
<dbReference type="InterPro" id="IPR036291">
    <property type="entry name" value="NAD(P)-bd_dom_sf"/>
</dbReference>
<dbReference type="PIRSF" id="PIRSF000126">
    <property type="entry name" value="11-beta-HSD1"/>
    <property type="match status" value="1"/>
</dbReference>
<dbReference type="AlphaFoldDB" id="A0A1B9B9A8"/>
<dbReference type="GO" id="GO:0016020">
    <property type="term" value="C:membrane"/>
    <property type="evidence" value="ECO:0007669"/>
    <property type="project" value="TreeGrafter"/>
</dbReference>
<keyword evidence="2" id="KW-0560">Oxidoreductase</keyword>
<dbReference type="PANTHER" id="PTHR44196">
    <property type="entry name" value="DEHYDROGENASE/REDUCTASE SDR FAMILY MEMBER 7B"/>
    <property type="match status" value="1"/>
</dbReference>
<dbReference type="EMBL" id="MAYT01000001">
    <property type="protein sequence ID" value="OCA92686.1"/>
    <property type="molecule type" value="Genomic_DNA"/>
</dbReference>
<comment type="caution">
    <text evidence="4">The sequence shown here is derived from an EMBL/GenBank/DDBJ whole genome shotgun (WGS) entry which is preliminary data.</text>
</comment>
<evidence type="ECO:0000313" key="5">
    <source>
        <dbReference type="Proteomes" id="UP000092578"/>
    </source>
</evidence>
<dbReference type="PRINTS" id="PR00081">
    <property type="entry name" value="GDHRDH"/>
</dbReference>
<dbReference type="GO" id="GO:0016616">
    <property type="term" value="F:oxidoreductase activity, acting on the CH-OH group of donors, NAD or NADP as acceptor"/>
    <property type="evidence" value="ECO:0007669"/>
    <property type="project" value="UniProtKB-ARBA"/>
</dbReference>
<accession>A0A1B9B9A8</accession>
<name>A0A1B9B9A8_9BACI</name>
<dbReference type="PANTHER" id="PTHR44196:SF1">
    <property type="entry name" value="DEHYDROGENASE_REDUCTASE SDR FAMILY MEMBER 7B"/>
    <property type="match status" value="1"/>
</dbReference>
<keyword evidence="5" id="KW-1185">Reference proteome</keyword>
<dbReference type="Gene3D" id="3.40.50.720">
    <property type="entry name" value="NAD(P)-binding Rossmann-like Domain"/>
    <property type="match status" value="1"/>
</dbReference>
<comment type="similarity">
    <text evidence="1 3">Belongs to the short-chain dehydrogenases/reductases (SDR) family.</text>
</comment>
<dbReference type="PRINTS" id="PR00080">
    <property type="entry name" value="SDRFAMILY"/>
</dbReference>
<dbReference type="InterPro" id="IPR020904">
    <property type="entry name" value="Sc_DH/Rdtase_CS"/>
</dbReference>
<evidence type="ECO:0000256" key="3">
    <source>
        <dbReference type="RuleBase" id="RU000363"/>
    </source>
</evidence>
<dbReference type="InterPro" id="IPR002347">
    <property type="entry name" value="SDR_fam"/>
</dbReference>
<dbReference type="FunFam" id="3.40.50.720:FF:000047">
    <property type="entry name" value="NADP-dependent L-serine/L-allo-threonine dehydrogenase"/>
    <property type="match status" value="1"/>
</dbReference>
<dbReference type="RefSeq" id="WP_065409172.1">
    <property type="nucleotide sequence ID" value="NZ_MAYT01000001.1"/>
</dbReference>
<evidence type="ECO:0000256" key="2">
    <source>
        <dbReference type="ARBA" id="ARBA00023002"/>
    </source>
</evidence>
<evidence type="ECO:0000313" key="4">
    <source>
        <dbReference type="EMBL" id="OCA92686.1"/>
    </source>
</evidence>
<dbReference type="Proteomes" id="UP000092578">
    <property type="component" value="Unassembled WGS sequence"/>
</dbReference>
<gene>
    <name evidence="4" type="ORF">A8F95_03065</name>
</gene>
<dbReference type="SUPFAM" id="SSF51735">
    <property type="entry name" value="NAD(P)-binding Rossmann-fold domains"/>
    <property type="match status" value="1"/>
</dbReference>
<proteinExistence type="inferred from homology"/>
<reference evidence="5" key="1">
    <citation type="submission" date="2016-05" db="EMBL/GenBank/DDBJ databases">
        <authorList>
            <person name="Liu B."/>
            <person name="Wang J."/>
            <person name="Zhu Y."/>
            <person name="Liu G."/>
            <person name="Chen Q."/>
            <person name="Chen Z."/>
            <person name="Lan J."/>
            <person name="Che J."/>
            <person name="Ge C."/>
            <person name="Shi H."/>
            <person name="Pan Z."/>
            <person name="Liu X."/>
        </authorList>
    </citation>
    <scope>NUCLEOTIDE SEQUENCE [LARGE SCALE GENOMIC DNA]</scope>
    <source>
        <strain evidence="5">FJAT-27215</strain>
    </source>
</reference>
<sequence length="263" mass="29121">MSRLQGKTIIITGASSGLGMEIAKQSAAEGASVVLLARRLDRLKEIKEELTRTFSTDVFIYSIDISRKEEVECVFDEILKTVASVDVLVNNAGFGVFNEAHEAKWEEIESMFQVNVLGLIACTQMILPHMKTRRSGHIINIASQAGKMATPKSSVYAATKHAVLGYTNSLRMEMARDGVQVTAVNPGPIATEFFTTADPSGSYEKNVARWMLKPEKVASEVVKAMNTNKREVNLPKWMNAGSVLYTLFPRVVERLGRKAFFKK</sequence>
<protein>
    <submittedName>
        <fullName evidence="4">Oxidoreductase</fullName>
    </submittedName>
</protein>
<dbReference type="PROSITE" id="PS00061">
    <property type="entry name" value="ADH_SHORT"/>
    <property type="match status" value="1"/>
</dbReference>